<keyword evidence="1" id="KW-0732">Signal</keyword>
<comment type="caution">
    <text evidence="2">The sequence shown here is derived from an EMBL/GenBank/DDBJ whole genome shotgun (WGS) entry which is preliminary data.</text>
</comment>
<evidence type="ECO:0000256" key="1">
    <source>
        <dbReference type="SAM" id="SignalP"/>
    </source>
</evidence>
<dbReference type="RefSeq" id="WP_309860791.1">
    <property type="nucleotide sequence ID" value="NZ_JAVDQG010000001.1"/>
</dbReference>
<organism evidence="2 3">
    <name type="scientific">Desmospora profundinema</name>
    <dbReference type="NCBI Taxonomy" id="1571184"/>
    <lineage>
        <taxon>Bacteria</taxon>
        <taxon>Bacillati</taxon>
        <taxon>Bacillota</taxon>
        <taxon>Bacilli</taxon>
        <taxon>Bacillales</taxon>
        <taxon>Thermoactinomycetaceae</taxon>
        <taxon>Desmospora</taxon>
    </lineage>
</organism>
<dbReference type="EMBL" id="JAVDQG010000001">
    <property type="protein sequence ID" value="MDR6224055.1"/>
    <property type="molecule type" value="Genomic_DNA"/>
</dbReference>
<feature type="signal peptide" evidence="1">
    <location>
        <begin position="1"/>
        <end position="25"/>
    </location>
</feature>
<dbReference type="Proteomes" id="UP001185012">
    <property type="component" value="Unassembled WGS sequence"/>
</dbReference>
<sequence>MKRIVMSAVALVLALVMTFSVYTEAGAASKRYEVNLSGSGPVFTEKFTPGNRQVTVVVETYNNLNVGYDLMDTKDGTKIANGTIKKKGKIERKATAHRGRTYHLRLRCQEPPWNKTKCRAKGVVSW</sequence>
<feature type="chain" id="PRO_5045528218" evidence="1">
    <location>
        <begin position="26"/>
        <end position="126"/>
    </location>
</feature>
<accession>A0ABU1IGZ6</accession>
<evidence type="ECO:0000313" key="2">
    <source>
        <dbReference type="EMBL" id="MDR6224055.1"/>
    </source>
</evidence>
<reference evidence="2 3" key="1">
    <citation type="submission" date="2023-07" db="EMBL/GenBank/DDBJ databases">
        <title>Genomic Encyclopedia of Type Strains, Phase IV (KMG-IV): sequencing the most valuable type-strain genomes for metagenomic binning, comparative biology and taxonomic classification.</title>
        <authorList>
            <person name="Goeker M."/>
        </authorList>
    </citation>
    <scope>NUCLEOTIDE SEQUENCE [LARGE SCALE GENOMIC DNA]</scope>
    <source>
        <strain evidence="2 3">DSM 45903</strain>
    </source>
</reference>
<protein>
    <submittedName>
        <fullName evidence="2">Uncharacterized protein</fullName>
    </submittedName>
</protein>
<proteinExistence type="predicted"/>
<keyword evidence="3" id="KW-1185">Reference proteome</keyword>
<name>A0ABU1IGZ6_9BACL</name>
<evidence type="ECO:0000313" key="3">
    <source>
        <dbReference type="Proteomes" id="UP001185012"/>
    </source>
</evidence>
<gene>
    <name evidence="2" type="ORF">JOE21_000043</name>
</gene>